<evidence type="ECO:0000313" key="2">
    <source>
        <dbReference type="EMBL" id="CAL4073451.1"/>
    </source>
</evidence>
<organism evidence="2 3">
    <name type="scientific">Meganyctiphanes norvegica</name>
    <name type="common">Northern krill</name>
    <name type="synonym">Thysanopoda norvegica</name>
    <dbReference type="NCBI Taxonomy" id="48144"/>
    <lineage>
        <taxon>Eukaryota</taxon>
        <taxon>Metazoa</taxon>
        <taxon>Ecdysozoa</taxon>
        <taxon>Arthropoda</taxon>
        <taxon>Crustacea</taxon>
        <taxon>Multicrustacea</taxon>
        <taxon>Malacostraca</taxon>
        <taxon>Eumalacostraca</taxon>
        <taxon>Eucarida</taxon>
        <taxon>Euphausiacea</taxon>
        <taxon>Euphausiidae</taxon>
        <taxon>Meganyctiphanes</taxon>
    </lineage>
</organism>
<feature type="non-terminal residue" evidence="2">
    <location>
        <position position="1"/>
    </location>
</feature>
<dbReference type="AlphaFoldDB" id="A0AAV2Q6U1"/>
<comment type="caution">
    <text evidence="2">The sequence shown here is derived from an EMBL/GenBank/DDBJ whole genome shotgun (WGS) entry which is preliminary data.</text>
</comment>
<reference evidence="2 3" key="1">
    <citation type="submission" date="2024-05" db="EMBL/GenBank/DDBJ databases">
        <authorList>
            <person name="Wallberg A."/>
        </authorList>
    </citation>
    <scope>NUCLEOTIDE SEQUENCE [LARGE SCALE GENOMIC DNA]</scope>
</reference>
<dbReference type="EMBL" id="CAXKWB010004348">
    <property type="protein sequence ID" value="CAL4073451.1"/>
    <property type="molecule type" value="Genomic_DNA"/>
</dbReference>
<dbReference type="Proteomes" id="UP001497623">
    <property type="component" value="Unassembled WGS sequence"/>
</dbReference>
<protein>
    <submittedName>
        <fullName evidence="2">Uncharacterized protein</fullName>
    </submittedName>
</protein>
<sequence length="120" mass="12914">DDRATYVSRYGRASPSEQGPPQIKIRSSRFIGGSRYGKRSGVGLIQDTPSIPEDFIGGSRYGKRSGVGLIQDIPSISEDISGEVLGSSVLVGESVICLLVEQPDLFRCLRKPSGSELLEN</sequence>
<feature type="region of interest" description="Disordered" evidence="1">
    <location>
        <begin position="1"/>
        <end position="23"/>
    </location>
</feature>
<evidence type="ECO:0000256" key="1">
    <source>
        <dbReference type="SAM" id="MobiDB-lite"/>
    </source>
</evidence>
<name>A0AAV2Q6U1_MEGNR</name>
<proteinExistence type="predicted"/>
<gene>
    <name evidence="2" type="ORF">MNOR_LOCUS9132</name>
</gene>
<keyword evidence="3" id="KW-1185">Reference proteome</keyword>
<accession>A0AAV2Q6U1</accession>
<evidence type="ECO:0000313" key="3">
    <source>
        <dbReference type="Proteomes" id="UP001497623"/>
    </source>
</evidence>